<name>A0A7C4FDH4_9CREN</name>
<dbReference type="InterPro" id="IPR009000">
    <property type="entry name" value="Transl_B-barrel_sf"/>
</dbReference>
<gene>
    <name evidence="1" type="ORF">ENV14_03205</name>
</gene>
<accession>A0A7C4FDH4</accession>
<dbReference type="Pfam" id="PF04410">
    <property type="entry name" value="Gar1"/>
    <property type="match status" value="1"/>
</dbReference>
<dbReference type="InterPro" id="IPR007504">
    <property type="entry name" value="H/ACA_rnp_Gar1/Naf1"/>
</dbReference>
<comment type="caution">
    <text evidence="1">The sequence shown here is derived from an EMBL/GenBank/DDBJ whole genome shotgun (WGS) entry which is preliminary data.</text>
</comment>
<protein>
    <recommendedName>
        <fullName evidence="2">H/ACA RNA-protein complex protein Gar1</fullName>
    </recommendedName>
</protein>
<proteinExistence type="predicted"/>
<dbReference type="AlphaFoldDB" id="A0A7C4FDH4"/>
<organism evidence="1">
    <name type="scientific">Ignisphaera aggregans</name>
    <dbReference type="NCBI Taxonomy" id="334771"/>
    <lineage>
        <taxon>Archaea</taxon>
        <taxon>Thermoproteota</taxon>
        <taxon>Thermoprotei</taxon>
        <taxon>Desulfurococcales</taxon>
        <taxon>Desulfurococcaceae</taxon>
        <taxon>Ignisphaera</taxon>
    </lineage>
</organism>
<dbReference type="InterPro" id="IPR038664">
    <property type="entry name" value="Gar1/Naf1_Cbf5-bd_sf"/>
</dbReference>
<sequence>MVWQYCFCGVTSLTTKPLGSVIHVTKSNYVIVKLSESHELPHVGVEVVNANNEVIGKVIDIIGPTAQPFAVIKPLKHTVTSLLKPTSFLFYRIPRKSGKKGRRHEL</sequence>
<reference evidence="1" key="1">
    <citation type="journal article" date="2020" name="mSystems">
        <title>Genome- and Community-Level Interaction Insights into Carbon Utilization and Element Cycling Functions of Hydrothermarchaeota in Hydrothermal Sediment.</title>
        <authorList>
            <person name="Zhou Z."/>
            <person name="Liu Y."/>
            <person name="Xu W."/>
            <person name="Pan J."/>
            <person name="Luo Z.H."/>
            <person name="Li M."/>
        </authorList>
    </citation>
    <scope>NUCLEOTIDE SEQUENCE [LARGE SCALE GENOMIC DNA]</scope>
    <source>
        <strain evidence="1">SpSt-732</strain>
    </source>
</reference>
<evidence type="ECO:0008006" key="2">
    <source>
        <dbReference type="Google" id="ProtNLM"/>
    </source>
</evidence>
<dbReference type="GO" id="GO:0001522">
    <property type="term" value="P:pseudouridine synthesis"/>
    <property type="evidence" value="ECO:0007669"/>
    <property type="project" value="InterPro"/>
</dbReference>
<dbReference type="GO" id="GO:0042254">
    <property type="term" value="P:ribosome biogenesis"/>
    <property type="evidence" value="ECO:0007669"/>
    <property type="project" value="InterPro"/>
</dbReference>
<evidence type="ECO:0000313" key="1">
    <source>
        <dbReference type="EMBL" id="HGI87384.1"/>
    </source>
</evidence>
<dbReference type="EMBL" id="DTFF01000024">
    <property type="protein sequence ID" value="HGI87384.1"/>
    <property type="molecule type" value="Genomic_DNA"/>
</dbReference>
<dbReference type="Gene3D" id="2.40.10.230">
    <property type="entry name" value="Probable tRNA pseudouridine synthase domain"/>
    <property type="match status" value="1"/>
</dbReference>
<dbReference type="SUPFAM" id="SSF50447">
    <property type="entry name" value="Translation proteins"/>
    <property type="match status" value="1"/>
</dbReference>